<protein>
    <submittedName>
        <fullName evidence="3">Uncharacterized protein LOC113514570</fullName>
    </submittedName>
</protein>
<feature type="signal peptide" evidence="1">
    <location>
        <begin position="1"/>
        <end position="15"/>
    </location>
</feature>
<dbReference type="Proteomes" id="UP001652740">
    <property type="component" value="Unplaced"/>
</dbReference>
<feature type="chain" id="PRO_5046651833" evidence="1">
    <location>
        <begin position="16"/>
        <end position="164"/>
    </location>
</feature>
<proteinExistence type="predicted"/>
<keyword evidence="2" id="KW-1185">Reference proteome</keyword>
<reference evidence="3" key="1">
    <citation type="submission" date="2025-08" db="UniProtKB">
        <authorList>
            <consortium name="RefSeq"/>
        </authorList>
    </citation>
    <scope>IDENTIFICATION</scope>
    <source>
        <tissue evidence="3">Whole larvae</tissue>
    </source>
</reference>
<dbReference type="InterPro" id="IPR012464">
    <property type="entry name" value="DUF1676"/>
</dbReference>
<dbReference type="KEGG" id="gmw:113514570"/>
<dbReference type="Pfam" id="PF07898">
    <property type="entry name" value="DUF1676"/>
    <property type="match status" value="1"/>
</dbReference>
<accession>A0A6J1WJR8</accession>
<evidence type="ECO:0000313" key="2">
    <source>
        <dbReference type="Proteomes" id="UP001652740"/>
    </source>
</evidence>
<name>A0A6J1WJR8_GALME</name>
<dbReference type="GeneID" id="113514570"/>
<dbReference type="RefSeq" id="XP_026754475.2">
    <property type="nucleotide sequence ID" value="XM_026898674.2"/>
</dbReference>
<sequence>MFLIFVLYFTSYAYAMPNLENSDTVASGQILKKDCSKGIFSPTCLKIGALALLEKLNNKDEVPLLPGISLVKEGSESQKAVELVRNLSSDPEERLNKFLLYRVGTFLDTHAVKLRLLDDAAIEEARSMVGEGRAKNPLSMGGKKGGMGGFLAMAMMMKVTNIIS</sequence>
<dbReference type="PANTHER" id="PTHR21879:SF9">
    <property type="entry name" value="OSIRIS 16"/>
    <property type="match status" value="1"/>
</dbReference>
<keyword evidence="1" id="KW-0732">Signal</keyword>
<dbReference type="AlphaFoldDB" id="A0A6J1WJR8"/>
<dbReference type="GO" id="GO:0016020">
    <property type="term" value="C:membrane"/>
    <property type="evidence" value="ECO:0007669"/>
    <property type="project" value="TreeGrafter"/>
</dbReference>
<gene>
    <name evidence="3" type="primary">LOC113514570</name>
</gene>
<dbReference type="InParanoid" id="A0A6J1WJR8"/>
<dbReference type="PANTHER" id="PTHR21879">
    <property type="entry name" value="FI03362P-RELATED-RELATED"/>
    <property type="match status" value="1"/>
</dbReference>
<evidence type="ECO:0000313" key="3">
    <source>
        <dbReference type="RefSeq" id="XP_026754475.2"/>
    </source>
</evidence>
<organism evidence="2 3">
    <name type="scientific">Galleria mellonella</name>
    <name type="common">Greater wax moth</name>
    <dbReference type="NCBI Taxonomy" id="7137"/>
    <lineage>
        <taxon>Eukaryota</taxon>
        <taxon>Metazoa</taxon>
        <taxon>Ecdysozoa</taxon>
        <taxon>Arthropoda</taxon>
        <taxon>Hexapoda</taxon>
        <taxon>Insecta</taxon>
        <taxon>Pterygota</taxon>
        <taxon>Neoptera</taxon>
        <taxon>Endopterygota</taxon>
        <taxon>Lepidoptera</taxon>
        <taxon>Glossata</taxon>
        <taxon>Ditrysia</taxon>
        <taxon>Pyraloidea</taxon>
        <taxon>Pyralidae</taxon>
        <taxon>Galleriinae</taxon>
        <taxon>Galleria</taxon>
    </lineage>
</organism>
<evidence type="ECO:0000256" key="1">
    <source>
        <dbReference type="SAM" id="SignalP"/>
    </source>
</evidence>